<dbReference type="GO" id="GO:0016787">
    <property type="term" value="F:hydrolase activity"/>
    <property type="evidence" value="ECO:0007669"/>
    <property type="project" value="UniProtKB-KW"/>
</dbReference>
<dbReference type="SUPFAM" id="SSF52540">
    <property type="entry name" value="P-loop containing nucleoside triphosphate hydrolases"/>
    <property type="match status" value="1"/>
</dbReference>
<evidence type="ECO:0000256" key="5">
    <source>
        <dbReference type="ARBA" id="ARBA00022840"/>
    </source>
</evidence>
<protein>
    <recommendedName>
        <fullName evidence="12">Exonuclease V subunit alpha</fullName>
    </recommendedName>
</protein>
<sequence length="943" mass="107061">MIRYSLGGSWGRDEGGVVDPRQQAVLIRKSVGQPYSNRTRDVTALRLGAAGPVVTFSGGGSYRYGWDRVLILDHPHIVRPGPGTRIMVRGQLRSDVTTAYHFAGRGEEWWHLVRGDGEYEVRRGSSVEIVTDAGREPRTGTILAYWRAIADLLPEGGQSLRKAYGDELILRPDSALYRYLNGTPITPTAPPVGPPLYPFHTNLSQREALQKALTHPLSVIDGPPGTGKTQTILNLIANVIVDETKTVAVVSSNNAAVDNVHAKLVKAGFGYVIANLGRRSKKERFFADQDVRNSEVDRLRMSAEAVPMPPAELVALDGRLLALREMERELAQLTTERSAYELERSHFAEHLENHRLPGEDLLPVLRWSSTKILSFIAATDPELARTSGLARHIERIRNYFRFRSLRFADSQDVDLMLRLQRQYYDRKIAELDQRIDELQSMLSRRRFDQLAEEQRTRSVAWLTEHLRRRYAGRPTRRYDNRYLAQWGEFSRDYPVIASTCHSLGASIGRGRLVDYLIIDEASQVDLLAAGAAMACCRHLVVVGDLRQLAPVVDVPASSCPAAPAPAYDYHRHSILSSLLELHGDHLPRTMLREHYRCDPGIIGFCNQKYYADDLVPFTRATPGHRAMVLVRTERGNHMRTHRDGGKINQREIDVVREEVLPEFCAEFGDEQIGITTPFRRQADLVTDQLIRSIESDTVHSFQGREKEAIVMTTVLDETRSGYRGLEFADKPQLVNVAVSRARKRFVLVTNFDLLPRSRNLRDLIGYIRYQNPRDDVFDSSIVSVFDLLYRDYSARLAPLAARLRGNGRYKSEAIMRALLETVLAEPEFEGYWFREQVFVKNLLPDTTRLDPEQREYVQGRASVDFDVFNRITKERLCVIEVDGFEFHAKSPEQQARDAIKDRICVAYEIPLLRFPTTGSGEVERLRRELGALIRARDESAPPR</sequence>
<dbReference type="HOGENOM" id="CLU_011256_0_0_11"/>
<evidence type="ECO:0000259" key="8">
    <source>
        <dbReference type="Pfam" id="PF13086"/>
    </source>
</evidence>
<feature type="domain" description="DNA2/NAM7 helicase-like C-terminal" evidence="9">
    <location>
        <begin position="573"/>
        <end position="750"/>
    </location>
</feature>
<proteinExistence type="inferred from homology"/>
<feature type="coiled-coil region" evidence="6">
    <location>
        <begin position="316"/>
        <end position="343"/>
    </location>
</feature>
<feature type="domain" description="DUF2726" evidence="7">
    <location>
        <begin position="861"/>
        <end position="931"/>
    </location>
</feature>
<keyword evidence="4" id="KW-0347">Helicase</keyword>
<evidence type="ECO:0000256" key="1">
    <source>
        <dbReference type="ARBA" id="ARBA00007913"/>
    </source>
</evidence>
<gene>
    <name evidence="10" type="ordered locus">NFA_12540</name>
</gene>
<keyword evidence="6" id="KW-0175">Coiled coil</keyword>
<dbReference type="OrthoDB" id="9757917at2"/>
<dbReference type="Gene3D" id="3.40.50.300">
    <property type="entry name" value="P-loop containing nucleotide triphosphate hydrolases"/>
    <property type="match status" value="3"/>
</dbReference>
<dbReference type="Pfam" id="PF10881">
    <property type="entry name" value="DUF2726"/>
    <property type="match status" value="1"/>
</dbReference>
<evidence type="ECO:0000256" key="3">
    <source>
        <dbReference type="ARBA" id="ARBA00022801"/>
    </source>
</evidence>
<dbReference type="AlphaFoldDB" id="Q5Z0E2"/>
<dbReference type="PANTHER" id="PTHR43788">
    <property type="entry name" value="DNA2/NAM7 HELICASE FAMILY MEMBER"/>
    <property type="match status" value="1"/>
</dbReference>
<dbReference type="eggNOG" id="COG1112">
    <property type="taxonomic scope" value="Bacteria"/>
</dbReference>
<dbReference type="Pfam" id="PF13087">
    <property type="entry name" value="AAA_12"/>
    <property type="match status" value="1"/>
</dbReference>
<keyword evidence="5" id="KW-0067">ATP-binding</keyword>
<feature type="domain" description="DNA2/NAM7 helicase helicase" evidence="8">
    <location>
        <begin position="201"/>
        <end position="552"/>
    </location>
</feature>
<evidence type="ECO:0000259" key="7">
    <source>
        <dbReference type="Pfam" id="PF10881"/>
    </source>
</evidence>
<evidence type="ECO:0008006" key="12">
    <source>
        <dbReference type="Google" id="ProtNLM"/>
    </source>
</evidence>
<keyword evidence="2" id="KW-0547">Nucleotide-binding</keyword>
<evidence type="ECO:0000313" key="10">
    <source>
        <dbReference type="EMBL" id="BAD56099.1"/>
    </source>
</evidence>
<dbReference type="InterPro" id="IPR047187">
    <property type="entry name" value="SF1_C_Upf1"/>
</dbReference>
<dbReference type="GO" id="GO:0043139">
    <property type="term" value="F:5'-3' DNA helicase activity"/>
    <property type="evidence" value="ECO:0007669"/>
    <property type="project" value="TreeGrafter"/>
</dbReference>
<reference evidence="10 11" key="1">
    <citation type="journal article" date="2004" name="Proc. Natl. Acad. Sci. U.S.A.">
        <title>The complete genomic sequence of Nocardia farcinica IFM 10152.</title>
        <authorList>
            <person name="Ishikawa J."/>
            <person name="Yamashita A."/>
            <person name="Mikami Y."/>
            <person name="Hoshino Y."/>
            <person name="Kurita H."/>
            <person name="Hotta K."/>
            <person name="Shiba T."/>
            <person name="Hattori M."/>
        </authorList>
    </citation>
    <scope>NUCLEOTIDE SEQUENCE [LARGE SCALE GENOMIC DNA]</scope>
    <source>
        <strain evidence="10 11">IFM 10152</strain>
    </source>
</reference>
<keyword evidence="3" id="KW-0378">Hydrolase</keyword>
<evidence type="ECO:0000256" key="4">
    <source>
        <dbReference type="ARBA" id="ARBA00022806"/>
    </source>
</evidence>
<dbReference type="InterPro" id="IPR041679">
    <property type="entry name" value="DNA2/NAM7-like_C"/>
</dbReference>
<dbReference type="eggNOG" id="COG0507">
    <property type="taxonomic scope" value="Bacteria"/>
</dbReference>
<evidence type="ECO:0000256" key="2">
    <source>
        <dbReference type="ARBA" id="ARBA00022741"/>
    </source>
</evidence>
<dbReference type="InterPro" id="IPR024402">
    <property type="entry name" value="DUF2726"/>
</dbReference>
<dbReference type="CDD" id="cd18808">
    <property type="entry name" value="SF1_C_Upf1"/>
    <property type="match status" value="1"/>
</dbReference>
<accession>Q5Z0E2</accession>
<dbReference type="GO" id="GO:0005524">
    <property type="term" value="F:ATP binding"/>
    <property type="evidence" value="ECO:0007669"/>
    <property type="project" value="UniProtKB-KW"/>
</dbReference>
<keyword evidence="11" id="KW-1185">Reference proteome</keyword>
<evidence type="ECO:0000256" key="6">
    <source>
        <dbReference type="SAM" id="Coils"/>
    </source>
</evidence>
<dbReference type="STRING" id="247156.NFA_12540"/>
<organism evidence="10 11">
    <name type="scientific">Nocardia farcinica (strain IFM 10152)</name>
    <dbReference type="NCBI Taxonomy" id="247156"/>
    <lineage>
        <taxon>Bacteria</taxon>
        <taxon>Bacillati</taxon>
        <taxon>Actinomycetota</taxon>
        <taxon>Actinomycetes</taxon>
        <taxon>Mycobacteriales</taxon>
        <taxon>Nocardiaceae</taxon>
        <taxon>Nocardia</taxon>
    </lineage>
</organism>
<dbReference type="InterPro" id="IPR041677">
    <property type="entry name" value="DNA2/NAM7_AAA_11"/>
</dbReference>
<name>Q5Z0E2_NOCFA</name>
<dbReference type="CDD" id="cd17934">
    <property type="entry name" value="DEXXQc_Upf1-like"/>
    <property type="match status" value="1"/>
</dbReference>
<dbReference type="InterPro" id="IPR050534">
    <property type="entry name" value="Coronavir_polyprotein_1ab"/>
</dbReference>
<dbReference type="Pfam" id="PF13086">
    <property type="entry name" value="AAA_11"/>
    <property type="match status" value="1"/>
</dbReference>
<dbReference type="PANTHER" id="PTHR43788:SF8">
    <property type="entry name" value="DNA-BINDING PROTEIN SMUBP-2"/>
    <property type="match status" value="1"/>
</dbReference>
<dbReference type="InterPro" id="IPR027417">
    <property type="entry name" value="P-loop_NTPase"/>
</dbReference>
<dbReference type="KEGG" id="nfa:NFA_12540"/>
<evidence type="ECO:0000259" key="9">
    <source>
        <dbReference type="Pfam" id="PF13087"/>
    </source>
</evidence>
<comment type="similarity">
    <text evidence="1">Belongs to the DNA2/NAM7 helicase family.</text>
</comment>
<dbReference type="Gene3D" id="3.40.960.10">
    <property type="entry name" value="VSR Endonuclease"/>
    <property type="match status" value="1"/>
</dbReference>
<dbReference type="Proteomes" id="UP000006820">
    <property type="component" value="Chromosome"/>
</dbReference>
<dbReference type="EMBL" id="AP006618">
    <property type="protein sequence ID" value="BAD56099.1"/>
    <property type="molecule type" value="Genomic_DNA"/>
</dbReference>
<evidence type="ECO:0000313" key="11">
    <source>
        <dbReference type="Proteomes" id="UP000006820"/>
    </source>
</evidence>